<sequence length="59" mass="6734">MDQRIRSVADDRDEKRKSDAQDRFEAVRGKADIKWQTDELMALLRGGSVLVEVLDDDAV</sequence>
<comment type="caution">
    <text evidence="2">The sequence shown here is derived from an EMBL/GenBank/DDBJ whole genome shotgun (WGS) entry which is preliminary data.</text>
</comment>
<evidence type="ECO:0000313" key="2">
    <source>
        <dbReference type="EMBL" id="PYY67222.1"/>
    </source>
</evidence>
<evidence type="ECO:0000256" key="1">
    <source>
        <dbReference type="SAM" id="MobiDB-lite"/>
    </source>
</evidence>
<dbReference type="Proteomes" id="UP000247437">
    <property type="component" value="Unassembled WGS sequence"/>
</dbReference>
<protein>
    <submittedName>
        <fullName evidence="2">Uncharacterized protein</fullName>
    </submittedName>
</protein>
<dbReference type="AlphaFoldDB" id="A0A2W0EGF2"/>
<evidence type="ECO:0000313" key="3">
    <source>
        <dbReference type="Proteomes" id="UP000247437"/>
    </source>
</evidence>
<feature type="region of interest" description="Disordered" evidence="1">
    <location>
        <begin position="1"/>
        <end position="21"/>
    </location>
</feature>
<dbReference type="EMBL" id="PDLL01000556">
    <property type="protein sequence ID" value="PYY67222.1"/>
    <property type="molecule type" value="Genomic_DNA"/>
</dbReference>
<accession>A0A2W0EGF2</accession>
<proteinExistence type="predicted"/>
<reference evidence="2 3" key="1">
    <citation type="journal article" date="2018" name="Appl. Microbiol. Biotechnol.">
        <title>Characterization of the caprolactam degradation pathway in Pseudomonas jessenii using mass spectrometry-based proteomics.</title>
        <authorList>
            <person name="Otzen M."/>
            <person name="Palacio C."/>
            <person name="Janssen D.B."/>
        </authorList>
    </citation>
    <scope>NUCLEOTIDE SEQUENCE [LARGE SCALE GENOMIC DNA]</scope>
    <source>
        <strain evidence="2 3">GO3</strain>
    </source>
</reference>
<name>A0A2W0EGF2_PSEJE</name>
<gene>
    <name evidence="2" type="ORF">CRX42_28185</name>
</gene>
<organism evidence="2 3">
    <name type="scientific">Pseudomonas jessenii</name>
    <dbReference type="NCBI Taxonomy" id="77298"/>
    <lineage>
        <taxon>Bacteria</taxon>
        <taxon>Pseudomonadati</taxon>
        <taxon>Pseudomonadota</taxon>
        <taxon>Gammaproteobacteria</taxon>
        <taxon>Pseudomonadales</taxon>
        <taxon>Pseudomonadaceae</taxon>
        <taxon>Pseudomonas</taxon>
    </lineage>
</organism>